<feature type="domain" description="SH3" evidence="12">
    <location>
        <begin position="549"/>
        <end position="612"/>
    </location>
</feature>
<feature type="non-terminal residue" evidence="14">
    <location>
        <position position="717"/>
    </location>
</feature>
<evidence type="ECO:0000256" key="1">
    <source>
        <dbReference type="ARBA" id="ARBA00004316"/>
    </source>
</evidence>
<protein>
    <submittedName>
        <fullName evidence="14">FCSD1 protein</fullName>
    </submittedName>
</protein>
<name>A0A7K6VBA8_9PASS</name>
<keyword evidence="2 8" id="KW-0728">SH3 domain</keyword>
<evidence type="ECO:0000313" key="14">
    <source>
        <dbReference type="EMBL" id="NWX32391.1"/>
    </source>
</evidence>
<dbReference type="SUPFAM" id="SSF50044">
    <property type="entry name" value="SH3-domain"/>
    <property type="match status" value="2"/>
</dbReference>
<evidence type="ECO:0000256" key="5">
    <source>
        <dbReference type="ARBA" id="ARBA00023054"/>
    </source>
</evidence>
<dbReference type="Gene3D" id="2.30.30.40">
    <property type="entry name" value="SH3 Domains"/>
    <property type="match status" value="2"/>
</dbReference>
<feature type="coiled-coil region" evidence="10">
    <location>
        <begin position="113"/>
        <end position="154"/>
    </location>
</feature>
<accession>A0A7K6VBA8</accession>
<dbReference type="PROSITE" id="PS51741">
    <property type="entry name" value="F_BAR"/>
    <property type="match status" value="1"/>
</dbReference>
<dbReference type="FunFam" id="2.30.30.40:FF:000033">
    <property type="entry name" value="FCH and double SH3 domains protein 2"/>
    <property type="match status" value="1"/>
</dbReference>
<evidence type="ECO:0000259" key="12">
    <source>
        <dbReference type="PROSITE" id="PS50002"/>
    </source>
</evidence>
<dbReference type="InterPro" id="IPR027267">
    <property type="entry name" value="AH/BAR_dom_sf"/>
</dbReference>
<feature type="compositionally biased region" description="Pro residues" evidence="11">
    <location>
        <begin position="700"/>
        <end position="709"/>
    </location>
</feature>
<sequence length="717" mass="77781">MVAGGDGRDGPSLPCSVCPLCVPSPPRSYSKQRATIDREYGQALQRLASQFVKREWQRGRGEAGDSRSVAAVWRGIIEGTAHAGQVRVSASESYRALAAEAARSARLSKERTLKKGTERLQKAQAELLETVKELDKAKKQFSHLQRSSEVAKDKAADVEARLRKSDRRIFHTKASLQKLSAKFSARLAEHSRQLAGVQNEYSFALVSASAHLEHYQRVELPAAMQALDGDLYERLREHLSAASRTEVETCRATRDWFQGVVEASARVCREQDLLLFLQDHHAFSLAPEQRFQLTGLEEVCLLPPADDGASLEKEARRWATRVARDHKNRAHSEEVLQRLEARRQQGPEGEAAALERQMEEARENIRKAEVSRVKAEARLALLRAAGLDVDAWLAGALGGTGEETPTGLDPAEFDDEDSDEPDEDDEPGPAARTYPYTCRVIFGYQGCQADELSISQGEELEIIEDGDAEEWVKARNKAGQVGYVPEKYLLSLGCDSGAGLGPPGPSALHRQLSSIMAAELVLEPGGGYRAMPPLQGEGRDPEDAESPLPTAWLVRALYDYEGQSPEELSFPEGAIIRVLPRAAGEVDDGFWTGDFDGRIGVFPSLVVEELTGAREAAGQELPSPSPPPFSPPGLAPGASLVPSPAPETALGGECRGNWAGVGGAQKARLSRQALPGCRQDGTGSTQSSPDLAATRLRPLRAPPPPPGRAPEPDPELH</sequence>
<dbReference type="OrthoDB" id="10065861at2759"/>
<dbReference type="GO" id="GO:1902905">
    <property type="term" value="P:positive regulation of supramolecular fiber organization"/>
    <property type="evidence" value="ECO:0007669"/>
    <property type="project" value="UniProtKB-ARBA"/>
</dbReference>
<dbReference type="GO" id="GO:0007274">
    <property type="term" value="P:neuromuscular synaptic transmission"/>
    <property type="evidence" value="ECO:0007669"/>
    <property type="project" value="TreeGrafter"/>
</dbReference>
<dbReference type="InterPro" id="IPR031160">
    <property type="entry name" value="F_BAR_dom"/>
</dbReference>
<evidence type="ECO:0000313" key="15">
    <source>
        <dbReference type="Proteomes" id="UP000579558"/>
    </source>
</evidence>
<dbReference type="SUPFAM" id="SSF103657">
    <property type="entry name" value="BAR/IMD domain-like"/>
    <property type="match status" value="1"/>
</dbReference>
<feature type="non-terminal residue" evidence="14">
    <location>
        <position position="1"/>
    </location>
</feature>
<dbReference type="PANTHER" id="PTHR15735">
    <property type="entry name" value="FCH AND DOUBLE SH3 DOMAINS PROTEIN"/>
    <property type="match status" value="1"/>
</dbReference>
<dbReference type="SMART" id="SM00326">
    <property type="entry name" value="SH3"/>
    <property type="match status" value="2"/>
</dbReference>
<dbReference type="Pfam" id="PF14604">
    <property type="entry name" value="SH3_9"/>
    <property type="match status" value="1"/>
</dbReference>
<dbReference type="PRINTS" id="PR00452">
    <property type="entry name" value="SH3DOMAIN"/>
</dbReference>
<dbReference type="GO" id="GO:0008289">
    <property type="term" value="F:lipid binding"/>
    <property type="evidence" value="ECO:0007669"/>
    <property type="project" value="UniProtKB-KW"/>
</dbReference>
<proteinExistence type="predicted"/>
<evidence type="ECO:0000256" key="10">
    <source>
        <dbReference type="SAM" id="Coils"/>
    </source>
</evidence>
<keyword evidence="7" id="KW-0966">Cell projection</keyword>
<feature type="domain" description="F-BAR" evidence="13">
    <location>
        <begin position="27"/>
        <end position="272"/>
    </location>
</feature>
<feature type="region of interest" description="Disordered" evidence="11">
    <location>
        <begin position="615"/>
        <end position="717"/>
    </location>
</feature>
<reference evidence="14 15" key="1">
    <citation type="submission" date="2019-09" db="EMBL/GenBank/DDBJ databases">
        <title>Bird 10,000 Genomes (B10K) Project - Family phase.</title>
        <authorList>
            <person name="Zhang G."/>
        </authorList>
    </citation>
    <scope>NUCLEOTIDE SEQUENCE [LARGE SCALE GENOMIC DNA]</scope>
    <source>
        <strain evidence="14">B10K-DU-029-75</strain>
    </source>
</reference>
<evidence type="ECO:0000256" key="6">
    <source>
        <dbReference type="ARBA" id="ARBA00023121"/>
    </source>
</evidence>
<comment type="caution">
    <text evidence="14">The sequence shown here is derived from an EMBL/GenBank/DDBJ whole genome shotgun (WGS) entry which is preliminary data.</text>
</comment>
<gene>
    <name evidence="14" type="primary">Fchsd1</name>
    <name evidence="14" type="ORF">NOTCIN_R02453</name>
</gene>
<dbReference type="GO" id="GO:0030833">
    <property type="term" value="P:regulation of actin filament polymerization"/>
    <property type="evidence" value="ECO:0007669"/>
    <property type="project" value="TreeGrafter"/>
</dbReference>
<comment type="subcellular location">
    <subcellularLocation>
        <location evidence="1">Cell projection</location>
    </subcellularLocation>
</comment>
<evidence type="ECO:0000259" key="13">
    <source>
        <dbReference type="PROSITE" id="PS51741"/>
    </source>
</evidence>
<dbReference type="PANTHER" id="PTHR15735:SF4">
    <property type="entry name" value="F-BAR AND DOUBLE SH3 DOMAINS PROTEIN 1"/>
    <property type="match status" value="1"/>
</dbReference>
<keyword evidence="3" id="KW-0597">Phosphoprotein</keyword>
<dbReference type="InterPro" id="IPR001060">
    <property type="entry name" value="FCH_dom"/>
</dbReference>
<evidence type="ECO:0000256" key="2">
    <source>
        <dbReference type="ARBA" id="ARBA00022443"/>
    </source>
</evidence>
<feature type="region of interest" description="Disordered" evidence="11">
    <location>
        <begin position="398"/>
        <end position="433"/>
    </location>
</feature>
<dbReference type="PROSITE" id="PS50002">
    <property type="entry name" value="SH3"/>
    <property type="match status" value="2"/>
</dbReference>
<keyword evidence="5 9" id="KW-0175">Coiled coil</keyword>
<feature type="coiled-coil region" evidence="10">
    <location>
        <begin position="351"/>
        <end position="385"/>
    </location>
</feature>
<dbReference type="AlphaFoldDB" id="A0A7K6VBA8"/>
<dbReference type="FunFam" id="2.30.30.40:FF:000060">
    <property type="entry name" value="FCH and double SH3 domains protein 2"/>
    <property type="match status" value="1"/>
</dbReference>
<feature type="domain" description="SH3" evidence="12">
    <location>
        <begin position="433"/>
        <end position="494"/>
    </location>
</feature>
<dbReference type="InterPro" id="IPR035460">
    <property type="entry name" value="FCHSD_SH3_1"/>
</dbReference>
<organism evidence="14 15">
    <name type="scientific">Notiomystis cincta</name>
    <dbReference type="NCBI Taxonomy" id="366454"/>
    <lineage>
        <taxon>Eukaryota</taxon>
        <taxon>Metazoa</taxon>
        <taxon>Chordata</taxon>
        <taxon>Craniata</taxon>
        <taxon>Vertebrata</taxon>
        <taxon>Euteleostomi</taxon>
        <taxon>Archelosauria</taxon>
        <taxon>Archosauria</taxon>
        <taxon>Dinosauria</taxon>
        <taxon>Saurischia</taxon>
        <taxon>Theropoda</taxon>
        <taxon>Coelurosauria</taxon>
        <taxon>Aves</taxon>
        <taxon>Neognathae</taxon>
        <taxon>Neoaves</taxon>
        <taxon>Telluraves</taxon>
        <taxon>Australaves</taxon>
        <taxon>Passeriformes</taxon>
        <taxon>Notiomystidae</taxon>
        <taxon>Notiomystis</taxon>
    </lineage>
</organism>
<dbReference type="Proteomes" id="UP000579558">
    <property type="component" value="Unassembled WGS sequence"/>
</dbReference>
<keyword evidence="6" id="KW-0446">Lipid-binding</keyword>
<dbReference type="Pfam" id="PF00611">
    <property type="entry name" value="FCH"/>
    <property type="match status" value="1"/>
</dbReference>
<keyword evidence="4" id="KW-0677">Repeat</keyword>
<dbReference type="Pfam" id="PF00018">
    <property type="entry name" value="SH3_1"/>
    <property type="match status" value="1"/>
</dbReference>
<feature type="compositionally biased region" description="Acidic residues" evidence="11">
    <location>
        <begin position="411"/>
        <end position="427"/>
    </location>
</feature>
<dbReference type="CDD" id="cd11761">
    <property type="entry name" value="SH3_FCHSD_1"/>
    <property type="match status" value="1"/>
</dbReference>
<keyword evidence="15" id="KW-1185">Reference proteome</keyword>
<evidence type="ECO:0000256" key="9">
    <source>
        <dbReference type="PROSITE-ProRule" id="PRU01077"/>
    </source>
</evidence>
<dbReference type="GO" id="GO:0031594">
    <property type="term" value="C:neuromuscular junction"/>
    <property type="evidence" value="ECO:0007669"/>
    <property type="project" value="TreeGrafter"/>
</dbReference>
<dbReference type="InterPro" id="IPR001452">
    <property type="entry name" value="SH3_domain"/>
</dbReference>
<evidence type="ECO:0000256" key="7">
    <source>
        <dbReference type="ARBA" id="ARBA00023273"/>
    </source>
</evidence>
<dbReference type="EMBL" id="VZRX01013132">
    <property type="protein sequence ID" value="NWX32391.1"/>
    <property type="molecule type" value="Genomic_DNA"/>
</dbReference>
<dbReference type="GO" id="GO:0055037">
    <property type="term" value="C:recycling endosome"/>
    <property type="evidence" value="ECO:0007669"/>
    <property type="project" value="TreeGrafter"/>
</dbReference>
<dbReference type="InterPro" id="IPR036028">
    <property type="entry name" value="SH3-like_dom_sf"/>
</dbReference>
<evidence type="ECO:0000256" key="4">
    <source>
        <dbReference type="ARBA" id="ARBA00022737"/>
    </source>
</evidence>
<evidence type="ECO:0000256" key="3">
    <source>
        <dbReference type="ARBA" id="ARBA00022553"/>
    </source>
</evidence>
<dbReference type="GO" id="GO:0042995">
    <property type="term" value="C:cell projection"/>
    <property type="evidence" value="ECO:0007669"/>
    <property type="project" value="UniProtKB-SubCell"/>
</dbReference>
<dbReference type="Gene3D" id="1.20.1270.60">
    <property type="entry name" value="Arfaptin homology (AH) domain/BAR domain"/>
    <property type="match status" value="1"/>
</dbReference>
<dbReference type="CDD" id="cd11895">
    <property type="entry name" value="SH3_FCHSD1_2"/>
    <property type="match status" value="1"/>
</dbReference>
<evidence type="ECO:0000256" key="8">
    <source>
        <dbReference type="PROSITE-ProRule" id="PRU00192"/>
    </source>
</evidence>
<evidence type="ECO:0000256" key="11">
    <source>
        <dbReference type="SAM" id="MobiDB-lite"/>
    </source>
</evidence>
<feature type="compositionally biased region" description="Pro residues" evidence="11">
    <location>
        <begin position="623"/>
        <end position="634"/>
    </location>
</feature>
<dbReference type="GO" id="GO:0051495">
    <property type="term" value="P:positive regulation of cytoskeleton organization"/>
    <property type="evidence" value="ECO:0007669"/>
    <property type="project" value="UniProtKB-ARBA"/>
</dbReference>